<reference evidence="1 2" key="1">
    <citation type="submission" date="2019-04" db="EMBL/GenBank/DDBJ databases">
        <authorList>
            <person name="Schori C."/>
            <person name="Ahrens C."/>
        </authorList>
    </citation>
    <scope>NUCLEOTIDE SEQUENCE [LARGE SCALE GENOMIC DNA]</scope>
    <source>
        <strain evidence="1 2">DSM 2950</strain>
    </source>
</reference>
<gene>
    <name evidence="1" type="ORF">E5259_05570</name>
</gene>
<organism evidence="1 2">
    <name type="scientific">Blautia producta</name>
    <dbReference type="NCBI Taxonomy" id="33035"/>
    <lineage>
        <taxon>Bacteria</taxon>
        <taxon>Bacillati</taxon>
        <taxon>Bacillota</taxon>
        <taxon>Clostridia</taxon>
        <taxon>Lachnospirales</taxon>
        <taxon>Lachnospiraceae</taxon>
        <taxon>Blautia</taxon>
    </lineage>
</organism>
<accession>A0A7G5MR67</accession>
<dbReference type="RefSeq" id="WP_018597247.1">
    <property type="nucleotide sequence ID" value="NZ_CABLBP010000042.1"/>
</dbReference>
<evidence type="ECO:0008006" key="3">
    <source>
        <dbReference type="Google" id="ProtNLM"/>
    </source>
</evidence>
<sequence length="233" mass="26506">MYQNENYEISFNGDTGGNHGVFLYDIPDITQAKHNYNSYSISGQEGELIVEDGSVSNIVVTCIFSVLSDDFRESIHDLKRWLTGKGKLQFSESPDFYYDVLTIEHSGIEREIMRYGRFTATFICYPYEFHESGDIETSNSTIYNPYDLCRPIYRISGEGPCILTVNTKLMKANIGESLIIDTRKMMAYRDNGELKNTSVTGKYDDLWLPHGENNISISSGFTVSTIPHWGYKA</sequence>
<dbReference type="InterPro" id="IPR006520">
    <property type="entry name" value="Dit_BPSPP_N"/>
</dbReference>
<evidence type="ECO:0000313" key="1">
    <source>
        <dbReference type="EMBL" id="QMW77110.1"/>
    </source>
</evidence>
<dbReference type="EMBL" id="CP039126">
    <property type="protein sequence ID" value="QMW77110.1"/>
    <property type="molecule type" value="Genomic_DNA"/>
</dbReference>
<dbReference type="Gene3D" id="2.40.30.200">
    <property type="match status" value="1"/>
</dbReference>
<name>A0A7G5MR67_9FIRM</name>
<dbReference type="AlphaFoldDB" id="A0A7G5MR67"/>
<dbReference type="Proteomes" id="UP000515789">
    <property type="component" value="Chromosome"/>
</dbReference>
<dbReference type="NCBIfam" id="TIGR01633">
    <property type="entry name" value="phi3626_gp14_N"/>
    <property type="match status" value="1"/>
</dbReference>
<dbReference type="GeneID" id="75055108"/>
<protein>
    <recommendedName>
        <fullName evidence="3">Phage tail protein</fullName>
    </recommendedName>
</protein>
<proteinExistence type="predicted"/>
<evidence type="ECO:0000313" key="2">
    <source>
        <dbReference type="Proteomes" id="UP000515789"/>
    </source>
</evidence>